<gene>
    <name evidence="2" type="ORF">PIB30_080592</name>
</gene>
<name>A0ABU6QSC4_9FABA</name>
<comment type="caution">
    <text evidence="2">The sequence shown here is derived from an EMBL/GenBank/DDBJ whole genome shotgun (WGS) entry which is preliminary data.</text>
</comment>
<reference evidence="2 3" key="1">
    <citation type="journal article" date="2023" name="Plants (Basel)">
        <title>Bridging the Gap: Combining Genomics and Transcriptomics Approaches to Understand Stylosanthes scabra, an Orphan Legume from the Brazilian Caatinga.</title>
        <authorList>
            <person name="Ferreira-Neto J.R.C."/>
            <person name="da Silva M.D."/>
            <person name="Binneck E."/>
            <person name="de Melo N.F."/>
            <person name="da Silva R.H."/>
            <person name="de Melo A.L.T.M."/>
            <person name="Pandolfi V."/>
            <person name="Bustamante F.O."/>
            <person name="Brasileiro-Vidal A.C."/>
            <person name="Benko-Iseppon A.M."/>
        </authorList>
    </citation>
    <scope>NUCLEOTIDE SEQUENCE [LARGE SCALE GENOMIC DNA]</scope>
    <source>
        <tissue evidence="2">Leaves</tissue>
    </source>
</reference>
<proteinExistence type="predicted"/>
<keyword evidence="3" id="KW-1185">Reference proteome</keyword>
<evidence type="ECO:0000256" key="1">
    <source>
        <dbReference type="SAM" id="MobiDB-lite"/>
    </source>
</evidence>
<feature type="region of interest" description="Disordered" evidence="1">
    <location>
        <begin position="12"/>
        <end position="129"/>
    </location>
</feature>
<dbReference type="EMBL" id="JASCZI010001178">
    <property type="protein sequence ID" value="MED6114478.1"/>
    <property type="molecule type" value="Genomic_DNA"/>
</dbReference>
<dbReference type="Proteomes" id="UP001341840">
    <property type="component" value="Unassembled WGS sequence"/>
</dbReference>
<feature type="compositionally biased region" description="Low complexity" evidence="1">
    <location>
        <begin position="41"/>
        <end position="54"/>
    </location>
</feature>
<evidence type="ECO:0000313" key="3">
    <source>
        <dbReference type="Proteomes" id="UP001341840"/>
    </source>
</evidence>
<evidence type="ECO:0000313" key="2">
    <source>
        <dbReference type="EMBL" id="MED6114478.1"/>
    </source>
</evidence>
<organism evidence="2 3">
    <name type="scientific">Stylosanthes scabra</name>
    <dbReference type="NCBI Taxonomy" id="79078"/>
    <lineage>
        <taxon>Eukaryota</taxon>
        <taxon>Viridiplantae</taxon>
        <taxon>Streptophyta</taxon>
        <taxon>Embryophyta</taxon>
        <taxon>Tracheophyta</taxon>
        <taxon>Spermatophyta</taxon>
        <taxon>Magnoliopsida</taxon>
        <taxon>eudicotyledons</taxon>
        <taxon>Gunneridae</taxon>
        <taxon>Pentapetalae</taxon>
        <taxon>rosids</taxon>
        <taxon>fabids</taxon>
        <taxon>Fabales</taxon>
        <taxon>Fabaceae</taxon>
        <taxon>Papilionoideae</taxon>
        <taxon>50 kb inversion clade</taxon>
        <taxon>dalbergioids sensu lato</taxon>
        <taxon>Dalbergieae</taxon>
        <taxon>Pterocarpus clade</taxon>
        <taxon>Stylosanthes</taxon>
    </lineage>
</organism>
<protein>
    <submittedName>
        <fullName evidence="2">Uncharacterized protein</fullName>
    </submittedName>
</protein>
<sequence length="129" mass="13921">MVGLAANVMDIGWGLASRSKTSRQQRKTEKAESRLRRIESQAEQLRGEQQQQDEVVTVKGDASGGRGRGKSKTRDVASGRDRCRCGGDGVARGGDRSSGDRPRRSICGTSGLEEEAGSSVWGRDSRKRG</sequence>
<accession>A0ABU6QSC4</accession>
<feature type="compositionally biased region" description="Basic and acidic residues" evidence="1">
    <location>
        <begin position="72"/>
        <end position="85"/>
    </location>
</feature>
<feature type="compositionally biased region" description="Basic and acidic residues" evidence="1">
    <location>
        <begin position="26"/>
        <end position="40"/>
    </location>
</feature>
<feature type="compositionally biased region" description="Basic and acidic residues" evidence="1">
    <location>
        <begin position="93"/>
        <end position="103"/>
    </location>
</feature>